<name>A0A5R9F7Q0_9BACL</name>
<dbReference type="Pfam" id="PF00534">
    <property type="entry name" value="Glycos_transf_1"/>
    <property type="match status" value="1"/>
</dbReference>
<dbReference type="PANTHER" id="PTHR12526">
    <property type="entry name" value="GLYCOSYLTRANSFERASE"/>
    <property type="match status" value="1"/>
</dbReference>
<reference evidence="3 4" key="1">
    <citation type="submission" date="2019-04" db="EMBL/GenBank/DDBJ databases">
        <title>Bacillus caeni sp. nov., a bacterium isolated from mangrove sediment.</title>
        <authorList>
            <person name="Huang H."/>
            <person name="Mo K."/>
            <person name="Hu Y."/>
        </authorList>
    </citation>
    <scope>NUCLEOTIDE SEQUENCE [LARGE SCALE GENOMIC DNA]</scope>
    <source>
        <strain evidence="3 4">HB172195</strain>
    </source>
</reference>
<dbReference type="OrthoDB" id="9806653at2"/>
<evidence type="ECO:0000259" key="1">
    <source>
        <dbReference type="Pfam" id="PF00534"/>
    </source>
</evidence>
<dbReference type="InterPro" id="IPR028098">
    <property type="entry name" value="Glyco_trans_4-like_N"/>
</dbReference>
<dbReference type="AlphaFoldDB" id="A0A5R9F7Q0"/>
<dbReference type="RefSeq" id="WP_138128405.1">
    <property type="nucleotide sequence ID" value="NZ_SWLG01000016.1"/>
</dbReference>
<keyword evidence="3" id="KW-0808">Transferase</keyword>
<dbReference type="InterPro" id="IPR001296">
    <property type="entry name" value="Glyco_trans_1"/>
</dbReference>
<dbReference type="SUPFAM" id="SSF53756">
    <property type="entry name" value="UDP-Glycosyltransferase/glycogen phosphorylase"/>
    <property type="match status" value="1"/>
</dbReference>
<dbReference type="Proteomes" id="UP000308230">
    <property type="component" value="Unassembled WGS sequence"/>
</dbReference>
<accession>A0A5R9F7Q0</accession>
<protein>
    <submittedName>
        <fullName evidence="3">Glycosyltransferase family 4 protein</fullName>
    </submittedName>
</protein>
<organism evidence="3 4">
    <name type="scientific">Exobacillus caeni</name>
    <dbReference type="NCBI Taxonomy" id="2574798"/>
    <lineage>
        <taxon>Bacteria</taxon>
        <taxon>Bacillati</taxon>
        <taxon>Bacillota</taxon>
        <taxon>Bacilli</taxon>
        <taxon>Bacillales</taxon>
        <taxon>Guptibacillaceae</taxon>
        <taxon>Exobacillus</taxon>
    </lineage>
</organism>
<dbReference type="GO" id="GO:0016757">
    <property type="term" value="F:glycosyltransferase activity"/>
    <property type="evidence" value="ECO:0007669"/>
    <property type="project" value="InterPro"/>
</dbReference>
<evidence type="ECO:0000259" key="2">
    <source>
        <dbReference type="Pfam" id="PF13477"/>
    </source>
</evidence>
<dbReference type="Gene3D" id="3.40.50.2000">
    <property type="entry name" value="Glycogen Phosphorylase B"/>
    <property type="match status" value="2"/>
</dbReference>
<dbReference type="EMBL" id="SWLG01000016">
    <property type="protein sequence ID" value="TLS35785.1"/>
    <property type="molecule type" value="Genomic_DNA"/>
</dbReference>
<sequence>MKNKVLFCATVDYHFKAFHIPYLEWFKKQGWEVHVAASGNIELPFVDKKFSIPVHRSPFKKQNLTAYKQLASIINKNEYKVIHCHTPMGGVLTRLAAIKSRKTGTKVLYTAHGFHFCKGAPLQNWMLYYPIEKVLASITDCLITINEEDYNIASQNFSTKKIELVHGVGVNVESFFQAPCGEKISLRNEMDFSNEDFILFYAAEFNKNKNQSLLIKALAEVKGRIPHVKLVLAGDGPLINACKTLARQYGVFEMVRFLGFKEDIKPFLKISDLAVASSLREGLPVNIIEAMSCGLPVIATKNRGHFELVLDKVNGYIVPPQDYKLFGVKIQELYQSEKLREQMGYESKKRVQKYSLNAVGKELSRIYSMYMGESNEADSKYNRSYI</sequence>
<comment type="caution">
    <text evidence="3">The sequence shown here is derived from an EMBL/GenBank/DDBJ whole genome shotgun (WGS) entry which is preliminary data.</text>
</comment>
<proteinExistence type="predicted"/>
<dbReference type="Pfam" id="PF13477">
    <property type="entry name" value="Glyco_trans_4_2"/>
    <property type="match status" value="1"/>
</dbReference>
<gene>
    <name evidence="3" type="ORF">FCL54_18390</name>
</gene>
<dbReference type="CDD" id="cd03808">
    <property type="entry name" value="GT4_CapM-like"/>
    <property type="match status" value="1"/>
</dbReference>
<keyword evidence="4" id="KW-1185">Reference proteome</keyword>
<evidence type="ECO:0000313" key="4">
    <source>
        <dbReference type="Proteomes" id="UP000308230"/>
    </source>
</evidence>
<dbReference type="PANTHER" id="PTHR12526:SF630">
    <property type="entry name" value="GLYCOSYLTRANSFERASE"/>
    <property type="match status" value="1"/>
</dbReference>
<evidence type="ECO:0000313" key="3">
    <source>
        <dbReference type="EMBL" id="TLS35785.1"/>
    </source>
</evidence>
<feature type="domain" description="Glycosyltransferase subfamily 4-like N-terminal" evidence="2">
    <location>
        <begin position="4"/>
        <end position="146"/>
    </location>
</feature>
<feature type="domain" description="Glycosyl transferase family 1" evidence="1">
    <location>
        <begin position="187"/>
        <end position="350"/>
    </location>
</feature>